<name>A0A3Q9C580_9ACTN</name>
<sequence length="99" mass="9972">MGRPITRWGVAVTLGAVWWWAVLRLALASDAGVLEGAVAAGGWGLSLLPVHCVAKGRAAGALAAGRWRAAWRGTAMPAAPSAVTTASPLRRSDGGSGPS</sequence>
<dbReference type="EMBL" id="CP034463">
    <property type="protein sequence ID" value="AZP20802.1"/>
    <property type="molecule type" value="Genomic_DNA"/>
</dbReference>
<gene>
    <name evidence="2" type="ORF">EJC51_34890</name>
</gene>
<dbReference type="AlphaFoldDB" id="A0A3Q9C580"/>
<dbReference type="RefSeq" id="WP_126274684.1">
    <property type="nucleotide sequence ID" value="NZ_CP034463.1"/>
</dbReference>
<protein>
    <submittedName>
        <fullName evidence="2">Uncharacterized protein</fullName>
    </submittedName>
</protein>
<reference evidence="2 3" key="1">
    <citation type="submission" date="2018-12" db="EMBL/GenBank/DDBJ databases">
        <authorList>
            <person name="Li K."/>
        </authorList>
    </citation>
    <scope>NUCLEOTIDE SEQUENCE [LARGE SCALE GENOMIC DNA]</scope>
    <source>
        <strain evidence="3">CR22</strain>
    </source>
</reference>
<proteinExistence type="predicted"/>
<dbReference type="KEGG" id="saqu:EJC51_34890"/>
<evidence type="ECO:0000256" key="1">
    <source>
        <dbReference type="SAM" id="MobiDB-lite"/>
    </source>
</evidence>
<keyword evidence="3" id="KW-1185">Reference proteome</keyword>
<organism evidence="2 3">
    <name type="scientific">Streptomyces aquilus</name>
    <dbReference type="NCBI Taxonomy" id="2548456"/>
    <lineage>
        <taxon>Bacteria</taxon>
        <taxon>Bacillati</taxon>
        <taxon>Actinomycetota</taxon>
        <taxon>Actinomycetes</taxon>
        <taxon>Kitasatosporales</taxon>
        <taxon>Streptomycetaceae</taxon>
        <taxon>Streptomyces</taxon>
    </lineage>
</organism>
<evidence type="ECO:0000313" key="3">
    <source>
        <dbReference type="Proteomes" id="UP000280197"/>
    </source>
</evidence>
<feature type="compositionally biased region" description="Low complexity" evidence="1">
    <location>
        <begin position="78"/>
        <end position="88"/>
    </location>
</feature>
<dbReference type="Proteomes" id="UP000280197">
    <property type="component" value="Chromosome"/>
</dbReference>
<accession>A0A3Q9C580</accession>
<evidence type="ECO:0000313" key="2">
    <source>
        <dbReference type="EMBL" id="AZP20802.1"/>
    </source>
</evidence>
<feature type="region of interest" description="Disordered" evidence="1">
    <location>
        <begin position="78"/>
        <end position="99"/>
    </location>
</feature>